<keyword evidence="3" id="KW-1185">Reference proteome</keyword>
<evidence type="ECO:0000256" key="1">
    <source>
        <dbReference type="SAM" id="Phobius"/>
    </source>
</evidence>
<evidence type="ECO:0000313" key="2">
    <source>
        <dbReference type="EMBL" id="TDX00203.1"/>
    </source>
</evidence>
<accession>A0A4V3GLN3</accession>
<dbReference type="Proteomes" id="UP000294498">
    <property type="component" value="Unassembled WGS sequence"/>
</dbReference>
<gene>
    <name evidence="2" type="ORF">EDB95_1221</name>
</gene>
<organism evidence="2 3">
    <name type="scientific">Dinghuibacter silviterrae</name>
    <dbReference type="NCBI Taxonomy" id="1539049"/>
    <lineage>
        <taxon>Bacteria</taxon>
        <taxon>Pseudomonadati</taxon>
        <taxon>Bacteroidota</taxon>
        <taxon>Chitinophagia</taxon>
        <taxon>Chitinophagales</taxon>
        <taxon>Chitinophagaceae</taxon>
        <taxon>Dinghuibacter</taxon>
    </lineage>
</organism>
<protein>
    <submittedName>
        <fullName evidence="2">Uncharacterized protein</fullName>
    </submittedName>
</protein>
<dbReference type="EMBL" id="SODV01000001">
    <property type="protein sequence ID" value="TDX00203.1"/>
    <property type="molecule type" value="Genomic_DNA"/>
</dbReference>
<comment type="caution">
    <text evidence="2">The sequence shown here is derived from an EMBL/GenBank/DDBJ whole genome shotgun (WGS) entry which is preliminary data.</text>
</comment>
<dbReference type="RefSeq" id="WP_133991563.1">
    <property type="nucleotide sequence ID" value="NZ_SODV01000001.1"/>
</dbReference>
<evidence type="ECO:0000313" key="3">
    <source>
        <dbReference type="Proteomes" id="UP000294498"/>
    </source>
</evidence>
<reference evidence="2 3" key="1">
    <citation type="submission" date="2019-03" db="EMBL/GenBank/DDBJ databases">
        <title>Genomic Encyclopedia of Type Strains, Phase IV (KMG-IV): sequencing the most valuable type-strain genomes for metagenomic binning, comparative biology and taxonomic classification.</title>
        <authorList>
            <person name="Goeker M."/>
        </authorList>
    </citation>
    <scope>NUCLEOTIDE SEQUENCE [LARGE SCALE GENOMIC DNA]</scope>
    <source>
        <strain evidence="2 3">DSM 100059</strain>
    </source>
</reference>
<keyword evidence="1" id="KW-0472">Membrane</keyword>
<feature type="transmembrane region" description="Helical" evidence="1">
    <location>
        <begin position="166"/>
        <end position="189"/>
    </location>
</feature>
<dbReference type="AlphaFoldDB" id="A0A4V3GLN3"/>
<keyword evidence="1" id="KW-1133">Transmembrane helix</keyword>
<sequence length="195" mass="21868">MKVVSFLKEKWNLLVSVSAMIVVLLTKVIVPPHIDLEATIGATDNMYLARIVVIAALLLTMYPFALFNQKKHGWFWWVGAVACLMAAVILYGAYIRFSDRTTGYLEEGKQREVVGNHLYPGVLKTLDSIKLAEHLDTVTNDDIVENLGAPKDNYPPSEIEHNSNRLVMLFALDILFVALFIVFCCQALFCSSSKK</sequence>
<feature type="transmembrane region" description="Helical" evidence="1">
    <location>
        <begin position="12"/>
        <end position="34"/>
    </location>
</feature>
<proteinExistence type="predicted"/>
<feature type="transmembrane region" description="Helical" evidence="1">
    <location>
        <begin position="46"/>
        <end position="67"/>
    </location>
</feature>
<name>A0A4V3GLN3_9BACT</name>
<feature type="transmembrane region" description="Helical" evidence="1">
    <location>
        <begin position="74"/>
        <end position="95"/>
    </location>
</feature>
<keyword evidence="1" id="KW-0812">Transmembrane</keyword>